<organism evidence="2 3">
    <name type="scientific">Melanopsichium pennsylvanicum</name>
    <dbReference type="NCBI Taxonomy" id="63383"/>
    <lineage>
        <taxon>Eukaryota</taxon>
        <taxon>Fungi</taxon>
        <taxon>Dikarya</taxon>
        <taxon>Basidiomycota</taxon>
        <taxon>Ustilaginomycotina</taxon>
        <taxon>Ustilaginomycetes</taxon>
        <taxon>Ustilaginales</taxon>
        <taxon>Ustilaginaceae</taxon>
        <taxon>Melanopsichium</taxon>
    </lineage>
</organism>
<protein>
    <submittedName>
        <fullName evidence="2">Uncharacterized protein</fullName>
    </submittedName>
</protein>
<reference evidence="2" key="1">
    <citation type="submission" date="2023-10" db="EMBL/GenBank/DDBJ databases">
        <authorList>
            <person name="Guldener U."/>
        </authorList>
    </citation>
    <scope>NUCLEOTIDE SEQUENCE</scope>
    <source>
        <strain evidence="2">Mp4</strain>
    </source>
</reference>
<gene>
    <name evidence="2" type="ORF">MEPE_02902</name>
</gene>
<evidence type="ECO:0000313" key="3">
    <source>
        <dbReference type="Proteomes" id="UP001294444"/>
    </source>
</evidence>
<feature type="compositionally biased region" description="Basic and acidic residues" evidence="1">
    <location>
        <begin position="58"/>
        <end position="69"/>
    </location>
</feature>
<dbReference type="AlphaFoldDB" id="A0AAJ5C558"/>
<sequence length="107" mass="12128">MIRIVGDHPNRSMKAVNSCEMTIWKISPILLCRDPQHVWKFGAHEKAGRSVHGLQAARRQEVGRSRYETPMKKNAEENLYVHLGEGHTGKRLLFSSSSTQSPSRAVF</sequence>
<comment type="caution">
    <text evidence="2">The sequence shown here is derived from an EMBL/GenBank/DDBJ whole genome shotgun (WGS) entry which is preliminary data.</text>
</comment>
<proteinExistence type="predicted"/>
<dbReference type="EMBL" id="OAPG01000005">
    <property type="protein sequence ID" value="SNX84194.1"/>
    <property type="molecule type" value="Genomic_DNA"/>
</dbReference>
<feature type="region of interest" description="Disordered" evidence="1">
    <location>
        <begin position="50"/>
        <end position="69"/>
    </location>
</feature>
<keyword evidence="3" id="KW-1185">Reference proteome</keyword>
<evidence type="ECO:0000313" key="2">
    <source>
        <dbReference type="EMBL" id="SNX84194.1"/>
    </source>
</evidence>
<accession>A0AAJ5C558</accession>
<dbReference type="Proteomes" id="UP001294444">
    <property type="component" value="Unassembled WGS sequence"/>
</dbReference>
<name>A0AAJ5C558_9BASI</name>
<evidence type="ECO:0000256" key="1">
    <source>
        <dbReference type="SAM" id="MobiDB-lite"/>
    </source>
</evidence>